<dbReference type="AlphaFoldDB" id="A0A6I3KXE5"/>
<reference evidence="2 3" key="1">
    <citation type="submission" date="2019-11" db="EMBL/GenBank/DDBJ databases">
        <title>Nocardia sp. nov. CT2-14 isolated from soil.</title>
        <authorList>
            <person name="Kanchanasin P."/>
            <person name="Tanasupawat S."/>
            <person name="Yuki M."/>
            <person name="Kudo T."/>
        </authorList>
    </citation>
    <scope>NUCLEOTIDE SEQUENCE [LARGE SCALE GENOMIC DNA]</scope>
    <source>
        <strain evidence="2 3">CT2-14</strain>
    </source>
</reference>
<evidence type="ECO:0000313" key="3">
    <source>
        <dbReference type="Proteomes" id="UP000432464"/>
    </source>
</evidence>
<proteinExistence type="predicted"/>
<feature type="domain" description="Phospholipid/glycerol acyltransferase" evidence="1">
    <location>
        <begin position="74"/>
        <end position="191"/>
    </location>
</feature>
<sequence length="304" mass="33325">MRLSKALQGGFVLSRHDDRLSEADTPRGLTDGAPLHIDLTDTDRRIIDLLVAPSRAWFSPRFYGMENFPEQGPVLLVGNHSLAGGTDAPLLAHEILVQHGRLVRGLAENVLIDVPGLRDVLHRWGIVRGNRHNCTTLLEQGEAVAVFPGGGREAMRGKGQKYKLLWEGRTGFAKMAIRAGAPIVPIAMVGGDDIYDIVFDGDHPVMLPLRKTVEGLGLRSTLTPPLIRGLGPTLVPKPERFYYSLGTPIDTSPWRDVEDLEAAAGELQAVVKKALEGELDFLLAERDRDRGRSLLGRTLTRFGL</sequence>
<dbReference type="CDD" id="cd07987">
    <property type="entry name" value="LPLAT_MGAT-like"/>
    <property type="match status" value="1"/>
</dbReference>
<dbReference type="PANTHER" id="PTHR22753:SF14">
    <property type="entry name" value="MONOACYLGLYCEROL_DIACYLGLYCEROL O-ACYLTRANSFERASE"/>
    <property type="match status" value="1"/>
</dbReference>
<comment type="caution">
    <text evidence="2">The sequence shown here is derived from an EMBL/GenBank/DDBJ whole genome shotgun (WGS) entry which is preliminary data.</text>
</comment>
<keyword evidence="3" id="KW-1185">Reference proteome</keyword>
<dbReference type="Pfam" id="PF01553">
    <property type="entry name" value="Acyltransferase"/>
    <property type="match status" value="1"/>
</dbReference>
<dbReference type="GO" id="GO:0016020">
    <property type="term" value="C:membrane"/>
    <property type="evidence" value="ECO:0007669"/>
    <property type="project" value="TreeGrafter"/>
</dbReference>
<gene>
    <name evidence="2" type="ORF">GLP40_12275</name>
</gene>
<accession>A0A6I3KXE5</accession>
<dbReference type="SUPFAM" id="SSF69593">
    <property type="entry name" value="Glycerol-3-phosphate (1)-acyltransferase"/>
    <property type="match status" value="1"/>
</dbReference>
<name>A0A6I3KXE5_9NOCA</name>
<dbReference type="InterPro" id="IPR002123">
    <property type="entry name" value="Plipid/glycerol_acylTrfase"/>
</dbReference>
<dbReference type="EMBL" id="WMBB01000005">
    <property type="protein sequence ID" value="MTE13548.1"/>
    <property type="molecule type" value="Genomic_DNA"/>
</dbReference>
<dbReference type="SMART" id="SM00563">
    <property type="entry name" value="PlsC"/>
    <property type="match status" value="1"/>
</dbReference>
<evidence type="ECO:0000259" key="1">
    <source>
        <dbReference type="SMART" id="SM00563"/>
    </source>
</evidence>
<protein>
    <submittedName>
        <fullName evidence="2">Acyltransferase</fullName>
    </submittedName>
</protein>
<evidence type="ECO:0000313" key="2">
    <source>
        <dbReference type="EMBL" id="MTE13548.1"/>
    </source>
</evidence>
<dbReference type="PIRSF" id="PIRSF016753">
    <property type="entry name" value="P_lipid/glycerol_ac_tran_prd"/>
    <property type="match status" value="1"/>
</dbReference>
<dbReference type="PANTHER" id="PTHR22753">
    <property type="entry name" value="TRANSMEMBRANE PROTEIN 68"/>
    <property type="match status" value="1"/>
</dbReference>
<organism evidence="2 3">
    <name type="scientific">Nocardia aurantiaca</name>
    <dbReference type="NCBI Taxonomy" id="2675850"/>
    <lineage>
        <taxon>Bacteria</taxon>
        <taxon>Bacillati</taxon>
        <taxon>Actinomycetota</taxon>
        <taxon>Actinomycetes</taxon>
        <taxon>Mycobacteriales</taxon>
        <taxon>Nocardiaceae</taxon>
        <taxon>Nocardia</taxon>
    </lineage>
</organism>
<dbReference type="GO" id="GO:0016746">
    <property type="term" value="F:acyltransferase activity"/>
    <property type="evidence" value="ECO:0007669"/>
    <property type="project" value="UniProtKB-KW"/>
</dbReference>
<dbReference type="Proteomes" id="UP000432464">
    <property type="component" value="Unassembled WGS sequence"/>
</dbReference>
<dbReference type="InterPro" id="IPR016676">
    <property type="entry name" value="P_lipid/glycerol_AcTrfase_prd"/>
</dbReference>
<keyword evidence="2" id="KW-0808">Transferase</keyword>
<keyword evidence="2" id="KW-0012">Acyltransferase</keyword>